<evidence type="ECO:0000313" key="4">
    <source>
        <dbReference type="Proteomes" id="UP000182375"/>
    </source>
</evidence>
<evidence type="ECO:0000256" key="1">
    <source>
        <dbReference type="SAM" id="MobiDB-lite"/>
    </source>
</evidence>
<feature type="domain" description="PPM-type phosphatase" evidence="2">
    <location>
        <begin position="152"/>
        <end position="346"/>
    </location>
</feature>
<dbReference type="Pfam" id="PF07228">
    <property type="entry name" value="SpoIIE"/>
    <property type="match status" value="1"/>
</dbReference>
<keyword evidence="3" id="KW-0418">Kinase</keyword>
<dbReference type="Gene3D" id="3.30.565.10">
    <property type="entry name" value="Histidine kinase-like ATPase, C-terminal domain"/>
    <property type="match status" value="1"/>
</dbReference>
<keyword evidence="3" id="KW-0808">Transferase</keyword>
<dbReference type="STRING" id="67331.SAMN04490357_7229"/>
<dbReference type="CDD" id="cd16934">
    <property type="entry name" value="HATPase_RsbT-like"/>
    <property type="match status" value="1"/>
</dbReference>
<evidence type="ECO:0000259" key="2">
    <source>
        <dbReference type="SMART" id="SM00331"/>
    </source>
</evidence>
<reference evidence="3 4" key="1">
    <citation type="submission" date="2016-10" db="EMBL/GenBank/DDBJ databases">
        <authorList>
            <person name="de Groot N.N."/>
        </authorList>
    </citation>
    <scope>NUCLEOTIDE SEQUENCE [LARGE SCALE GENOMIC DNA]</scope>
    <source>
        <strain evidence="3 4">DSM 40306</strain>
    </source>
</reference>
<feature type="compositionally biased region" description="Basic and acidic residues" evidence="1">
    <location>
        <begin position="346"/>
        <end position="357"/>
    </location>
</feature>
<dbReference type="InterPro" id="IPR039248">
    <property type="entry name" value="Ptase_RsbX"/>
</dbReference>
<dbReference type="AlphaFoldDB" id="A0A1H5GU19"/>
<dbReference type="Gene3D" id="3.60.40.10">
    <property type="entry name" value="PPM-type phosphatase domain"/>
    <property type="match status" value="1"/>
</dbReference>
<dbReference type="InterPro" id="IPR036890">
    <property type="entry name" value="HATPase_C_sf"/>
</dbReference>
<accession>A0A1H5GU19</accession>
<dbReference type="SMART" id="SM00331">
    <property type="entry name" value="PP2C_SIG"/>
    <property type="match status" value="1"/>
</dbReference>
<organism evidence="3 4">
    <name type="scientific">Streptomyces misionensis</name>
    <dbReference type="NCBI Taxonomy" id="67331"/>
    <lineage>
        <taxon>Bacteria</taxon>
        <taxon>Bacillati</taxon>
        <taxon>Actinomycetota</taxon>
        <taxon>Actinomycetes</taxon>
        <taxon>Kitasatosporales</taxon>
        <taxon>Streptomycetaceae</taxon>
        <taxon>Streptomyces</taxon>
    </lineage>
</organism>
<gene>
    <name evidence="3" type="ORF">SAMN04490357_7229</name>
</gene>
<name>A0A1H5GU19_9ACTN</name>
<protein>
    <submittedName>
        <fullName evidence="3">Anti-sigma regulatory factor (Ser/Thr protein kinase)</fullName>
    </submittedName>
</protein>
<sequence length="357" mass="37045">MSRVWEVPVHDSTRVRDARTAVREACARAGLSAERTAAGELVATELATNLLRHAGGGSMVVNLVTPPSGTGASVRLWTLDHGPGIADVAAALRDGCTTAAENSLGAGLGSCLRNADAFHLYGAPGRGTVATARIDAERAGGGHTPPTPPGGASAGGIAVSLGQAEICGDAWGWVRHGGLVTLLLADGLGHGPKAAHASTAAVAELARFGHLPPPELLRRLHTALRPTRGAAIAVAQVDTDRAELGFAGVGNIGARLRTADRWTSLLSHPGIVGAYFPNHVPLRRVPWHRDSLLVLHSDGLPSRWSPPEDPRLLAHDPSVLAAAILRDAGSAARPPRDDTSVAVLAPDRRTRTDDRDH</sequence>
<dbReference type="InterPro" id="IPR001932">
    <property type="entry name" value="PPM-type_phosphatase-like_dom"/>
</dbReference>
<feature type="region of interest" description="Disordered" evidence="1">
    <location>
        <begin position="327"/>
        <end position="357"/>
    </location>
</feature>
<dbReference type="RefSeq" id="WP_074995527.1">
    <property type="nucleotide sequence ID" value="NZ_FNTD01000004.1"/>
</dbReference>
<dbReference type="EMBL" id="FNTD01000004">
    <property type="protein sequence ID" value="SEE19186.1"/>
    <property type="molecule type" value="Genomic_DNA"/>
</dbReference>
<dbReference type="PANTHER" id="PTHR35801:SF1">
    <property type="entry name" value="PHOSPHOSERINE PHOSPHATASE RSBX"/>
    <property type="match status" value="1"/>
</dbReference>
<dbReference type="SUPFAM" id="SSF81606">
    <property type="entry name" value="PP2C-like"/>
    <property type="match status" value="1"/>
</dbReference>
<dbReference type="InterPro" id="IPR003594">
    <property type="entry name" value="HATPase_dom"/>
</dbReference>
<dbReference type="InterPro" id="IPR036457">
    <property type="entry name" value="PPM-type-like_dom_sf"/>
</dbReference>
<dbReference type="Proteomes" id="UP000182375">
    <property type="component" value="Unassembled WGS sequence"/>
</dbReference>
<proteinExistence type="predicted"/>
<dbReference type="SUPFAM" id="SSF55874">
    <property type="entry name" value="ATPase domain of HSP90 chaperone/DNA topoisomerase II/histidine kinase"/>
    <property type="match status" value="1"/>
</dbReference>
<dbReference type="GO" id="GO:0016301">
    <property type="term" value="F:kinase activity"/>
    <property type="evidence" value="ECO:0007669"/>
    <property type="project" value="UniProtKB-KW"/>
</dbReference>
<evidence type="ECO:0000313" key="3">
    <source>
        <dbReference type="EMBL" id="SEE19186.1"/>
    </source>
</evidence>
<dbReference type="GeneID" id="95516224"/>
<dbReference type="PANTHER" id="PTHR35801">
    <property type="entry name" value="PHOSPHOSERINE PHOSPHATASE RSBX"/>
    <property type="match status" value="1"/>
</dbReference>
<dbReference type="Pfam" id="PF13581">
    <property type="entry name" value="HATPase_c_2"/>
    <property type="match status" value="1"/>
</dbReference>